<name>A5BQC6_VITVI</name>
<dbReference type="ExpressionAtlas" id="A5BQC6">
    <property type="expression patterns" value="baseline and differential"/>
</dbReference>
<dbReference type="AlphaFoldDB" id="A5BQC6"/>
<evidence type="ECO:0000256" key="1">
    <source>
        <dbReference type="SAM" id="Phobius"/>
    </source>
</evidence>
<keyword evidence="1" id="KW-0472">Membrane</keyword>
<dbReference type="OrthoDB" id="63113at2759"/>
<feature type="transmembrane region" description="Helical" evidence="1">
    <location>
        <begin position="122"/>
        <end position="144"/>
    </location>
</feature>
<keyword evidence="1" id="KW-1133">Transmembrane helix</keyword>
<gene>
    <name evidence="2" type="ORF">VITISV_012624</name>
</gene>
<accession>A5BQC6</accession>
<protein>
    <submittedName>
        <fullName evidence="2">Uncharacterized protein</fullName>
    </submittedName>
</protein>
<sequence length="153" mass="17402">MTTYGTVLAGRPTSSSLGCTSFAKERFRLSLGTRQPWKEMVQLRSLSIPTNATGAFQKIQNPRCLLSNKLHHRHSLHLLHRGIHSDQALAHAIHGRRWSNFGHSPFRLTLLKHSKKSRTHTAFFRINYIIVILFILFATVSIPIPKSFTIYSA</sequence>
<proteinExistence type="predicted"/>
<dbReference type="EMBL" id="AM467422">
    <property type="protein sequence ID" value="CAN68204.1"/>
    <property type="molecule type" value="Genomic_DNA"/>
</dbReference>
<reference evidence="2" key="1">
    <citation type="journal article" date="2007" name="PLoS ONE">
        <title>The first genome sequence of an elite grapevine cultivar (Pinot noir Vitis vinifera L.): coping with a highly heterozygous genome.</title>
        <authorList>
            <person name="Velasco R."/>
            <person name="Zharkikh A."/>
            <person name="Troggio M."/>
            <person name="Cartwright D.A."/>
            <person name="Cestaro A."/>
            <person name="Pruss D."/>
            <person name="Pindo M."/>
            <person name="FitzGerald L.M."/>
            <person name="Vezzulli S."/>
            <person name="Reid J."/>
            <person name="Malacarne G."/>
            <person name="Iliev D."/>
            <person name="Coppola G."/>
            <person name="Wardell B."/>
            <person name="Micheletti D."/>
            <person name="Macalma T."/>
            <person name="Facci M."/>
            <person name="Mitchell J.T."/>
            <person name="Perazzolli M."/>
            <person name="Eldredge G."/>
            <person name="Gatto P."/>
            <person name="Oyzerski R."/>
            <person name="Moretto M."/>
            <person name="Gutin N."/>
            <person name="Stefanini M."/>
            <person name="Chen Y."/>
            <person name="Segala C."/>
            <person name="Davenport C."/>
            <person name="Dematte L."/>
            <person name="Mraz A."/>
            <person name="Battilana J."/>
            <person name="Stormo K."/>
            <person name="Costa F."/>
            <person name="Tao Q."/>
            <person name="Si-Ammour A."/>
            <person name="Harkins T."/>
            <person name="Lackey A."/>
            <person name="Perbost C."/>
            <person name="Taillon B."/>
            <person name="Stella A."/>
            <person name="Solovyev V."/>
            <person name="Fawcett J.A."/>
            <person name="Sterck L."/>
            <person name="Vandepoele K."/>
            <person name="Grando S.M."/>
            <person name="Toppo S."/>
            <person name="Moser C."/>
            <person name="Lanchbury J."/>
            <person name="Bogden R."/>
            <person name="Skolnick M."/>
            <person name="Sgaramella V."/>
            <person name="Bhatnagar S.K."/>
            <person name="Fontana P."/>
            <person name="Gutin A."/>
            <person name="Van de Peer Y."/>
            <person name="Salamini F."/>
            <person name="Viola R."/>
        </authorList>
    </citation>
    <scope>NUCLEOTIDE SEQUENCE</scope>
</reference>
<organism evidence="2">
    <name type="scientific">Vitis vinifera</name>
    <name type="common">Grape</name>
    <dbReference type="NCBI Taxonomy" id="29760"/>
    <lineage>
        <taxon>Eukaryota</taxon>
        <taxon>Viridiplantae</taxon>
        <taxon>Streptophyta</taxon>
        <taxon>Embryophyta</taxon>
        <taxon>Tracheophyta</taxon>
        <taxon>Spermatophyta</taxon>
        <taxon>Magnoliopsida</taxon>
        <taxon>eudicotyledons</taxon>
        <taxon>Gunneridae</taxon>
        <taxon>Pentapetalae</taxon>
        <taxon>rosids</taxon>
        <taxon>Vitales</taxon>
        <taxon>Vitaceae</taxon>
        <taxon>Viteae</taxon>
        <taxon>Vitis</taxon>
    </lineage>
</organism>
<keyword evidence="1" id="KW-0812">Transmembrane</keyword>
<evidence type="ECO:0000313" key="2">
    <source>
        <dbReference type="EMBL" id="CAN68204.1"/>
    </source>
</evidence>